<evidence type="ECO:0000313" key="5">
    <source>
        <dbReference type="Proteomes" id="UP000230842"/>
    </source>
</evidence>
<dbReference type="GO" id="GO:0015276">
    <property type="term" value="F:ligand-gated monoatomic ion channel activity"/>
    <property type="evidence" value="ECO:0007669"/>
    <property type="project" value="InterPro"/>
</dbReference>
<dbReference type="PANTHER" id="PTHR35936:SF17">
    <property type="entry name" value="ARGININE-BINDING EXTRACELLULAR PROTEIN ARTP"/>
    <property type="match status" value="1"/>
</dbReference>
<gene>
    <name evidence="4" type="ORF">CLV56_1702</name>
</gene>
<evidence type="ECO:0000259" key="3">
    <source>
        <dbReference type="SMART" id="SM00079"/>
    </source>
</evidence>
<accession>A0A2M9BHQ4</accession>
<comment type="caution">
    <text evidence="4">The sequence shown here is derived from an EMBL/GenBank/DDBJ whole genome shotgun (WGS) entry which is preliminary data.</text>
</comment>
<dbReference type="AlphaFoldDB" id="A0A2M9BHQ4"/>
<proteinExistence type="predicted"/>
<organism evidence="4 5">
    <name type="scientific">Mumia flava</name>
    <dbReference type="NCBI Taxonomy" id="1348852"/>
    <lineage>
        <taxon>Bacteria</taxon>
        <taxon>Bacillati</taxon>
        <taxon>Actinomycetota</taxon>
        <taxon>Actinomycetes</taxon>
        <taxon>Propionibacteriales</taxon>
        <taxon>Nocardioidaceae</taxon>
        <taxon>Mumia</taxon>
    </lineage>
</organism>
<name>A0A2M9BHQ4_9ACTN</name>
<dbReference type="InterPro" id="IPR001638">
    <property type="entry name" value="Solute-binding_3/MltF_N"/>
</dbReference>
<dbReference type="Proteomes" id="UP000230842">
    <property type="component" value="Unassembled WGS sequence"/>
</dbReference>
<dbReference type="SUPFAM" id="SSF53850">
    <property type="entry name" value="Periplasmic binding protein-like II"/>
    <property type="match status" value="1"/>
</dbReference>
<feature type="domain" description="Solute-binding protein family 3/N-terminal" evidence="2">
    <location>
        <begin position="85"/>
        <end position="314"/>
    </location>
</feature>
<keyword evidence="1" id="KW-0732">Signal</keyword>
<dbReference type="SMART" id="SM00079">
    <property type="entry name" value="PBPe"/>
    <property type="match status" value="1"/>
</dbReference>
<feature type="domain" description="Ionotropic glutamate receptor C-terminal" evidence="3">
    <location>
        <begin position="85"/>
        <end position="313"/>
    </location>
</feature>
<dbReference type="CDD" id="cd13530">
    <property type="entry name" value="PBP2_peptides_like"/>
    <property type="match status" value="1"/>
</dbReference>
<evidence type="ECO:0000259" key="2">
    <source>
        <dbReference type="SMART" id="SM00062"/>
    </source>
</evidence>
<reference evidence="4 5" key="1">
    <citation type="submission" date="2017-11" db="EMBL/GenBank/DDBJ databases">
        <title>Genomic Encyclopedia of Archaeal and Bacterial Type Strains, Phase II (KMG-II): From Individual Species to Whole Genera.</title>
        <authorList>
            <person name="Goeker M."/>
        </authorList>
    </citation>
    <scope>NUCLEOTIDE SEQUENCE [LARGE SCALE GENOMIC DNA]</scope>
    <source>
        <strain evidence="4 5">DSM 27763</strain>
    </source>
</reference>
<dbReference type="EMBL" id="PGEZ01000001">
    <property type="protein sequence ID" value="PJJ57470.1"/>
    <property type="molecule type" value="Genomic_DNA"/>
</dbReference>
<dbReference type="InterPro" id="IPR001320">
    <property type="entry name" value="Iontro_rcpt_C"/>
</dbReference>
<evidence type="ECO:0000256" key="1">
    <source>
        <dbReference type="ARBA" id="ARBA00022729"/>
    </source>
</evidence>
<dbReference type="PANTHER" id="PTHR35936">
    <property type="entry name" value="MEMBRANE-BOUND LYTIC MUREIN TRANSGLYCOSYLASE F"/>
    <property type="match status" value="1"/>
</dbReference>
<dbReference type="Pfam" id="PF00497">
    <property type="entry name" value="SBP_bac_3"/>
    <property type="match status" value="1"/>
</dbReference>
<evidence type="ECO:0000313" key="4">
    <source>
        <dbReference type="EMBL" id="PJJ57470.1"/>
    </source>
</evidence>
<dbReference type="SMART" id="SM00062">
    <property type="entry name" value="PBPb"/>
    <property type="match status" value="1"/>
</dbReference>
<keyword evidence="5" id="KW-1185">Reference proteome</keyword>
<sequence length="321" mass="34185">MSRRPGGARTVDLGPREVRHAHTIQTMISVRRTRTARAGALVAAGALAFAAGCAPADESDDAASDSASSDADCSVEALPLKNAGRLTIGTDAPAYEPWFVDDDPTNGEGFESAVAYAIADRLGFAEDEVDWVTVPFNTSYQPGAKEFDFDINQISITEKRAKAVTFSEPYYRAAQAVVTLEDSEYADVTSLDELSEAKLGAQVGTTSLEAIDQIAPTQQPGVYDDTSKATQALELGQIDALVMDLPSAFYTVAAVLSEPSVIVGQFQPETGETEEFGLLLEKDNPLVTCLDATIDDLSSDGTLDDIEEQWLSQTTGVPELS</sequence>
<dbReference type="GO" id="GO:0016020">
    <property type="term" value="C:membrane"/>
    <property type="evidence" value="ECO:0007669"/>
    <property type="project" value="InterPro"/>
</dbReference>
<protein>
    <submittedName>
        <fullName evidence="4">Polar amino acid transport system substrate-binding protein</fullName>
    </submittedName>
</protein>
<dbReference type="Gene3D" id="3.40.190.10">
    <property type="entry name" value="Periplasmic binding protein-like II"/>
    <property type="match status" value="2"/>
</dbReference>